<proteinExistence type="predicted"/>
<dbReference type="EC" id="2.7.1.26" evidence="1"/>
<evidence type="ECO:0000256" key="1">
    <source>
        <dbReference type="ARBA" id="ARBA00012105"/>
    </source>
</evidence>
<dbReference type="InterPro" id="IPR023468">
    <property type="entry name" value="Riboflavin_kinase"/>
</dbReference>
<organism evidence="9 10">
    <name type="scientific">Candidatus Beckwithbacteria bacterium RBG_13_35_6</name>
    <dbReference type="NCBI Taxonomy" id="1797456"/>
    <lineage>
        <taxon>Bacteria</taxon>
        <taxon>Candidatus Beckwithiibacteriota</taxon>
    </lineage>
</organism>
<dbReference type="Pfam" id="PF01687">
    <property type="entry name" value="Flavokinase"/>
    <property type="match status" value="1"/>
</dbReference>
<dbReference type="EMBL" id="MEZJ01000051">
    <property type="protein sequence ID" value="OGD52603.1"/>
    <property type="molecule type" value="Genomic_DNA"/>
</dbReference>
<dbReference type="GO" id="GO:0009398">
    <property type="term" value="P:FMN biosynthetic process"/>
    <property type="evidence" value="ECO:0007669"/>
    <property type="project" value="TreeGrafter"/>
</dbReference>
<evidence type="ECO:0000256" key="3">
    <source>
        <dbReference type="ARBA" id="ARBA00022643"/>
    </source>
</evidence>
<comment type="catalytic activity">
    <reaction evidence="7">
        <text>riboflavin + ATP = FMN + ADP + H(+)</text>
        <dbReference type="Rhea" id="RHEA:14357"/>
        <dbReference type="ChEBI" id="CHEBI:15378"/>
        <dbReference type="ChEBI" id="CHEBI:30616"/>
        <dbReference type="ChEBI" id="CHEBI:57986"/>
        <dbReference type="ChEBI" id="CHEBI:58210"/>
        <dbReference type="ChEBI" id="CHEBI:456216"/>
        <dbReference type="EC" id="2.7.1.26"/>
    </reaction>
</comment>
<gene>
    <name evidence="9" type="ORF">A3J78_01235</name>
</gene>
<dbReference type="GO" id="GO:0005524">
    <property type="term" value="F:ATP binding"/>
    <property type="evidence" value="ECO:0007669"/>
    <property type="project" value="UniProtKB-KW"/>
</dbReference>
<evidence type="ECO:0000313" key="9">
    <source>
        <dbReference type="EMBL" id="OGD52603.1"/>
    </source>
</evidence>
<evidence type="ECO:0000256" key="6">
    <source>
        <dbReference type="ARBA" id="ARBA00022840"/>
    </source>
</evidence>
<evidence type="ECO:0000256" key="2">
    <source>
        <dbReference type="ARBA" id="ARBA00022630"/>
    </source>
</evidence>
<keyword evidence="3" id="KW-0288">FMN</keyword>
<dbReference type="Proteomes" id="UP000178758">
    <property type="component" value="Unassembled WGS sequence"/>
</dbReference>
<name>A0A1F5DC03_9BACT</name>
<keyword evidence="2" id="KW-0285">Flavoprotein</keyword>
<evidence type="ECO:0000256" key="4">
    <source>
        <dbReference type="ARBA" id="ARBA00022679"/>
    </source>
</evidence>
<comment type="caution">
    <text evidence="9">The sequence shown here is derived from an EMBL/GenBank/DDBJ whole genome shotgun (WGS) entry which is preliminary data.</text>
</comment>
<accession>A0A1F5DC03</accession>
<dbReference type="InterPro" id="IPR015865">
    <property type="entry name" value="Riboflavin_kinase_bac/euk"/>
</dbReference>
<keyword evidence="4" id="KW-0808">Transferase</keyword>
<evidence type="ECO:0000256" key="5">
    <source>
        <dbReference type="ARBA" id="ARBA00022741"/>
    </source>
</evidence>
<dbReference type="Gene3D" id="2.40.30.30">
    <property type="entry name" value="Riboflavin kinase-like"/>
    <property type="match status" value="1"/>
</dbReference>
<evidence type="ECO:0000259" key="8">
    <source>
        <dbReference type="SMART" id="SM00904"/>
    </source>
</evidence>
<dbReference type="PANTHER" id="PTHR22749">
    <property type="entry name" value="RIBOFLAVIN KINASE/FMN ADENYLYLTRANSFERASE"/>
    <property type="match status" value="1"/>
</dbReference>
<dbReference type="AlphaFoldDB" id="A0A1F5DC03"/>
<feature type="domain" description="Riboflavin kinase" evidence="8">
    <location>
        <begin position="14"/>
        <end position="143"/>
    </location>
</feature>
<keyword evidence="5" id="KW-0547">Nucleotide-binding</keyword>
<sequence>MSSTIINTILPDKWLTTKVVKGSGRGKRLGFPTINLDYKITKLQDYKWGVYLCEIKFPNNLILYYSNSLVHFGLLHYGPRATFKEFKPQLEIYIFDFNKNIKAGEKVKFRLIRLIRKTKKFDSSEELVKQIRKDVKKAELIIKDR</sequence>
<keyword evidence="6" id="KW-0067">ATP-binding</keyword>
<dbReference type="InterPro" id="IPR023465">
    <property type="entry name" value="Riboflavin_kinase_dom_sf"/>
</dbReference>
<dbReference type="SMART" id="SM00904">
    <property type="entry name" value="Flavokinase"/>
    <property type="match status" value="1"/>
</dbReference>
<dbReference type="PANTHER" id="PTHR22749:SF6">
    <property type="entry name" value="RIBOFLAVIN KINASE"/>
    <property type="match status" value="1"/>
</dbReference>
<dbReference type="GO" id="GO:0009231">
    <property type="term" value="P:riboflavin biosynthetic process"/>
    <property type="evidence" value="ECO:0007669"/>
    <property type="project" value="InterPro"/>
</dbReference>
<dbReference type="GO" id="GO:0008531">
    <property type="term" value="F:riboflavin kinase activity"/>
    <property type="evidence" value="ECO:0007669"/>
    <property type="project" value="UniProtKB-EC"/>
</dbReference>
<dbReference type="SUPFAM" id="SSF82114">
    <property type="entry name" value="Riboflavin kinase-like"/>
    <property type="match status" value="1"/>
</dbReference>
<evidence type="ECO:0000256" key="7">
    <source>
        <dbReference type="ARBA" id="ARBA00047880"/>
    </source>
</evidence>
<protein>
    <recommendedName>
        <fullName evidence="1">riboflavin kinase</fullName>
        <ecNumber evidence="1">2.7.1.26</ecNumber>
    </recommendedName>
</protein>
<evidence type="ECO:0000313" key="10">
    <source>
        <dbReference type="Proteomes" id="UP000178758"/>
    </source>
</evidence>
<reference evidence="9 10" key="1">
    <citation type="journal article" date="2016" name="Nat. Commun.">
        <title>Thousands of microbial genomes shed light on interconnected biogeochemical processes in an aquifer system.</title>
        <authorList>
            <person name="Anantharaman K."/>
            <person name="Brown C.T."/>
            <person name="Hug L.A."/>
            <person name="Sharon I."/>
            <person name="Castelle C.J."/>
            <person name="Probst A.J."/>
            <person name="Thomas B.C."/>
            <person name="Singh A."/>
            <person name="Wilkins M.J."/>
            <person name="Karaoz U."/>
            <person name="Brodie E.L."/>
            <person name="Williams K.H."/>
            <person name="Hubbard S.S."/>
            <person name="Banfield J.F."/>
        </authorList>
    </citation>
    <scope>NUCLEOTIDE SEQUENCE [LARGE SCALE GENOMIC DNA]</scope>
</reference>